<organism evidence="1 2">
    <name type="scientific">Bauhinia variegata</name>
    <name type="common">Purple orchid tree</name>
    <name type="synonym">Phanera variegata</name>
    <dbReference type="NCBI Taxonomy" id="167791"/>
    <lineage>
        <taxon>Eukaryota</taxon>
        <taxon>Viridiplantae</taxon>
        <taxon>Streptophyta</taxon>
        <taxon>Embryophyta</taxon>
        <taxon>Tracheophyta</taxon>
        <taxon>Spermatophyta</taxon>
        <taxon>Magnoliopsida</taxon>
        <taxon>eudicotyledons</taxon>
        <taxon>Gunneridae</taxon>
        <taxon>Pentapetalae</taxon>
        <taxon>rosids</taxon>
        <taxon>fabids</taxon>
        <taxon>Fabales</taxon>
        <taxon>Fabaceae</taxon>
        <taxon>Cercidoideae</taxon>
        <taxon>Cercideae</taxon>
        <taxon>Bauhiniinae</taxon>
        <taxon>Bauhinia</taxon>
    </lineage>
</organism>
<reference evidence="1 2" key="1">
    <citation type="journal article" date="2022" name="DNA Res.">
        <title>Chromosomal-level genome assembly of the orchid tree Bauhinia variegata (Leguminosae; Cercidoideae) supports the allotetraploid origin hypothesis of Bauhinia.</title>
        <authorList>
            <person name="Zhong Y."/>
            <person name="Chen Y."/>
            <person name="Zheng D."/>
            <person name="Pang J."/>
            <person name="Liu Y."/>
            <person name="Luo S."/>
            <person name="Meng S."/>
            <person name="Qian L."/>
            <person name="Wei D."/>
            <person name="Dai S."/>
            <person name="Zhou R."/>
        </authorList>
    </citation>
    <scope>NUCLEOTIDE SEQUENCE [LARGE SCALE GENOMIC DNA]</scope>
    <source>
        <strain evidence="1">BV-YZ2020</strain>
    </source>
</reference>
<sequence length="126" mass="14245">MGGGFQDEPSQWSSGHQISTQKCKAGMSSAPTCGHKKNAKLLTSRSERNPGNFFWRCPHYLTNDDCNFFQWADEPSCERCKKLTRVNLGLLKSRRKLLFWVKVLSVLLTVSGIGARFIILSMAEYV</sequence>
<keyword evidence="2" id="KW-1185">Reference proteome</keyword>
<gene>
    <name evidence="1" type="ORF">L6164_021049</name>
</gene>
<protein>
    <submittedName>
        <fullName evidence="1">Uncharacterized protein</fullName>
    </submittedName>
</protein>
<proteinExistence type="predicted"/>
<name>A0ACB9N2B2_BAUVA</name>
<dbReference type="Proteomes" id="UP000828941">
    <property type="component" value="Chromosome 8"/>
</dbReference>
<evidence type="ECO:0000313" key="1">
    <source>
        <dbReference type="EMBL" id="KAI4328715.1"/>
    </source>
</evidence>
<dbReference type="EMBL" id="CM039433">
    <property type="protein sequence ID" value="KAI4328715.1"/>
    <property type="molecule type" value="Genomic_DNA"/>
</dbReference>
<evidence type="ECO:0000313" key="2">
    <source>
        <dbReference type="Proteomes" id="UP000828941"/>
    </source>
</evidence>
<accession>A0ACB9N2B2</accession>
<comment type="caution">
    <text evidence="1">The sequence shown here is derived from an EMBL/GenBank/DDBJ whole genome shotgun (WGS) entry which is preliminary data.</text>
</comment>